<name>A0ABP9X6Y7_9CHLR</name>
<evidence type="ECO:0008006" key="4">
    <source>
        <dbReference type="Google" id="ProtNLM"/>
    </source>
</evidence>
<gene>
    <name evidence="2" type="ORF">Hgul01_04458</name>
</gene>
<reference evidence="2 3" key="1">
    <citation type="submission" date="2024-02" db="EMBL/GenBank/DDBJ databases">
        <title>Herpetosiphon gulosus NBRC 112829.</title>
        <authorList>
            <person name="Ichikawa N."/>
            <person name="Katano-Makiyama Y."/>
            <person name="Hidaka K."/>
        </authorList>
    </citation>
    <scope>NUCLEOTIDE SEQUENCE [LARGE SCALE GENOMIC DNA]</scope>
    <source>
        <strain evidence="2 3">NBRC 112829</strain>
    </source>
</reference>
<feature type="compositionally biased region" description="Basic and acidic residues" evidence="1">
    <location>
        <begin position="379"/>
        <end position="391"/>
    </location>
</feature>
<dbReference type="InterPro" id="IPR010310">
    <property type="entry name" value="T7SS_ESAT-6-like"/>
</dbReference>
<protein>
    <recommendedName>
        <fullName evidence="4">WXG100 family type VII secretion target</fullName>
    </recommendedName>
</protein>
<evidence type="ECO:0000313" key="2">
    <source>
        <dbReference type="EMBL" id="GAA5530638.1"/>
    </source>
</evidence>
<dbReference type="SUPFAM" id="SSF140453">
    <property type="entry name" value="EsxAB dimer-like"/>
    <property type="match status" value="1"/>
</dbReference>
<feature type="region of interest" description="Disordered" evidence="1">
    <location>
        <begin position="124"/>
        <end position="144"/>
    </location>
</feature>
<dbReference type="EMBL" id="BAABRU010000021">
    <property type="protein sequence ID" value="GAA5530638.1"/>
    <property type="molecule type" value="Genomic_DNA"/>
</dbReference>
<dbReference type="Pfam" id="PF06013">
    <property type="entry name" value="WXG100"/>
    <property type="match status" value="1"/>
</dbReference>
<comment type="caution">
    <text evidence="2">The sequence shown here is derived from an EMBL/GenBank/DDBJ whole genome shotgun (WGS) entry which is preliminary data.</text>
</comment>
<feature type="region of interest" description="Disordered" evidence="1">
    <location>
        <begin position="365"/>
        <end position="420"/>
    </location>
</feature>
<organism evidence="2 3">
    <name type="scientific">Herpetosiphon gulosus</name>
    <dbReference type="NCBI Taxonomy" id="1973496"/>
    <lineage>
        <taxon>Bacteria</taxon>
        <taxon>Bacillati</taxon>
        <taxon>Chloroflexota</taxon>
        <taxon>Chloroflexia</taxon>
        <taxon>Herpetosiphonales</taxon>
        <taxon>Herpetosiphonaceae</taxon>
        <taxon>Herpetosiphon</taxon>
    </lineage>
</organism>
<dbReference type="NCBIfam" id="TIGR03930">
    <property type="entry name" value="WXG100_ESAT6"/>
    <property type="match status" value="1"/>
</dbReference>
<sequence length="420" mass="45788">MAADVVQSDYERLAQVATQFQKLHDQQTQMEAMVRQTYQQLRTDWAGDAAVAFFGEMDDSIFPTLKRLQTALSTASSVTTQISQIFRQAEEEAAKGITFDGGGSAGAAASAAGATGAGAETATASAAAGPTTPVGPDSYGDFKVGPPQRPNIHHDNGFLDKFKPTSPTVEDYLTLTEWRALLHGSKAATRLGIKDLDDANDAYEHFLDGNGADRRFNLDEYIAEDPSGKMALDNMTRDAMLAAENIGPGRDSFQMTSNRAYAVGVGDPNHPDYGRFPYPETENWQKAIGAHSAWTSSNVQVTINPDGTRHYRMEMTVHAEDRYNFNPGANDITTGIPDSANGRFEITGLAHQYMNYSDTTRVVEWNEGDPLPGISTTDPDSRDRGDRRGIDSPRPAPRGIRTEGDSQRPLNDMVREKVGR</sequence>
<dbReference type="Proteomes" id="UP001428290">
    <property type="component" value="Unassembled WGS sequence"/>
</dbReference>
<dbReference type="RefSeq" id="WP_345724238.1">
    <property type="nucleotide sequence ID" value="NZ_BAABRU010000021.1"/>
</dbReference>
<accession>A0ABP9X6Y7</accession>
<proteinExistence type="predicted"/>
<evidence type="ECO:0000256" key="1">
    <source>
        <dbReference type="SAM" id="MobiDB-lite"/>
    </source>
</evidence>
<dbReference type="InterPro" id="IPR036689">
    <property type="entry name" value="ESAT-6-like_sf"/>
</dbReference>
<evidence type="ECO:0000313" key="3">
    <source>
        <dbReference type="Proteomes" id="UP001428290"/>
    </source>
</evidence>
<dbReference type="Gene3D" id="1.10.287.1060">
    <property type="entry name" value="ESAT-6-like"/>
    <property type="match status" value="1"/>
</dbReference>
<keyword evidence="3" id="KW-1185">Reference proteome</keyword>